<reference evidence="4" key="1">
    <citation type="journal article" date="2016" name="Nat. Commun.">
        <title>The Gonium pectorale genome demonstrates co-option of cell cycle regulation during the evolution of multicellularity.</title>
        <authorList>
            <person name="Hanschen E.R."/>
            <person name="Marriage T.N."/>
            <person name="Ferris P.J."/>
            <person name="Hamaji T."/>
            <person name="Toyoda A."/>
            <person name="Fujiyama A."/>
            <person name="Neme R."/>
            <person name="Noguchi H."/>
            <person name="Minakuchi Y."/>
            <person name="Suzuki M."/>
            <person name="Kawai-Toyooka H."/>
            <person name="Smith D.R."/>
            <person name="Sparks H."/>
            <person name="Anderson J."/>
            <person name="Bakaric R."/>
            <person name="Luria V."/>
            <person name="Karger A."/>
            <person name="Kirschner M.W."/>
            <person name="Durand P.M."/>
            <person name="Michod R.E."/>
            <person name="Nozaki H."/>
            <person name="Olson B.J."/>
        </authorList>
    </citation>
    <scope>NUCLEOTIDE SEQUENCE [LARGE SCALE GENOMIC DNA]</scope>
    <source>
        <strain evidence="4">NIES-2863</strain>
    </source>
</reference>
<dbReference type="SUPFAM" id="SSF50494">
    <property type="entry name" value="Trypsin-like serine proteases"/>
    <property type="match status" value="2"/>
</dbReference>
<dbReference type="InterPro" id="IPR009003">
    <property type="entry name" value="Peptidase_S1_PA"/>
</dbReference>
<gene>
    <name evidence="3" type="ORF">GPECTOR_47g327</name>
</gene>
<feature type="compositionally biased region" description="Gly residues" evidence="1">
    <location>
        <begin position="82"/>
        <end position="93"/>
    </location>
</feature>
<dbReference type="Gene3D" id="2.40.10.10">
    <property type="entry name" value="Trypsin-like serine proteases"/>
    <property type="match status" value="1"/>
</dbReference>
<dbReference type="EMBL" id="LSYV01000048">
    <property type="protein sequence ID" value="KXZ46052.1"/>
    <property type="molecule type" value="Genomic_DNA"/>
</dbReference>
<evidence type="ECO:0000313" key="4">
    <source>
        <dbReference type="Proteomes" id="UP000075714"/>
    </source>
</evidence>
<dbReference type="Proteomes" id="UP000075714">
    <property type="component" value="Unassembled WGS sequence"/>
</dbReference>
<dbReference type="OrthoDB" id="543757at2759"/>
<name>A0A150G880_GONPE</name>
<evidence type="ECO:0000256" key="1">
    <source>
        <dbReference type="SAM" id="MobiDB-lite"/>
    </source>
</evidence>
<evidence type="ECO:0000259" key="2">
    <source>
        <dbReference type="PROSITE" id="PS50240"/>
    </source>
</evidence>
<dbReference type="InterPro" id="IPR001254">
    <property type="entry name" value="Trypsin_dom"/>
</dbReference>
<sequence>MLSAPLPRLGQAAAAEFPQRGRDSSLSGAAGAVAAVNDDYTTSYKNRDEERLLELEGLGGHRGYDDARAPHPVQGPALPPIDGGGASGAGDGTSGALSWRHSAARQLIQNGDLAYISRYPYVAVVARLDGSYLCAGALIHPRPHVRTATRRTCAGDSGGPLILHNGDGNGADPTAGGGAGDLLVGHVSFGFPRRKGQGCPAPNPATVFADLRNPDINAWVRARIAELLQQSAGGAEELQAGLPQEGR</sequence>
<organism evidence="3 4">
    <name type="scientific">Gonium pectorale</name>
    <name type="common">Green alga</name>
    <dbReference type="NCBI Taxonomy" id="33097"/>
    <lineage>
        <taxon>Eukaryota</taxon>
        <taxon>Viridiplantae</taxon>
        <taxon>Chlorophyta</taxon>
        <taxon>core chlorophytes</taxon>
        <taxon>Chlorophyceae</taxon>
        <taxon>CS clade</taxon>
        <taxon>Chlamydomonadales</taxon>
        <taxon>Volvocaceae</taxon>
        <taxon>Gonium</taxon>
    </lineage>
</organism>
<dbReference type="GO" id="GO:0006508">
    <property type="term" value="P:proteolysis"/>
    <property type="evidence" value="ECO:0007669"/>
    <property type="project" value="InterPro"/>
</dbReference>
<feature type="region of interest" description="Disordered" evidence="1">
    <location>
        <begin position="1"/>
        <end position="29"/>
    </location>
</feature>
<protein>
    <recommendedName>
        <fullName evidence="2">Peptidase S1 domain-containing protein</fullName>
    </recommendedName>
</protein>
<proteinExistence type="predicted"/>
<keyword evidence="4" id="KW-1185">Reference proteome</keyword>
<dbReference type="GO" id="GO:0004252">
    <property type="term" value="F:serine-type endopeptidase activity"/>
    <property type="evidence" value="ECO:0007669"/>
    <property type="project" value="InterPro"/>
</dbReference>
<feature type="region of interest" description="Disordered" evidence="1">
    <location>
        <begin position="63"/>
        <end position="94"/>
    </location>
</feature>
<dbReference type="STRING" id="33097.A0A150G880"/>
<dbReference type="AlphaFoldDB" id="A0A150G880"/>
<evidence type="ECO:0000313" key="3">
    <source>
        <dbReference type="EMBL" id="KXZ46052.1"/>
    </source>
</evidence>
<feature type="domain" description="Peptidase S1" evidence="2">
    <location>
        <begin position="36"/>
        <end position="225"/>
    </location>
</feature>
<comment type="caution">
    <text evidence="3">The sequence shown here is derived from an EMBL/GenBank/DDBJ whole genome shotgun (WGS) entry which is preliminary data.</text>
</comment>
<dbReference type="InterPro" id="IPR043504">
    <property type="entry name" value="Peptidase_S1_PA_chymotrypsin"/>
</dbReference>
<accession>A0A150G880</accession>
<dbReference type="PROSITE" id="PS50240">
    <property type="entry name" value="TRYPSIN_DOM"/>
    <property type="match status" value="1"/>
</dbReference>